<dbReference type="Proteomes" id="UP001144978">
    <property type="component" value="Unassembled WGS sequence"/>
</dbReference>
<proteinExistence type="predicted"/>
<comment type="caution">
    <text evidence="1">The sequence shown here is derived from an EMBL/GenBank/DDBJ whole genome shotgun (WGS) entry which is preliminary data.</text>
</comment>
<protein>
    <submittedName>
        <fullName evidence="1">Uncharacterized protein</fullName>
    </submittedName>
</protein>
<name>A0ACC1PFX5_9APHY</name>
<reference evidence="1" key="1">
    <citation type="submission" date="2022-08" db="EMBL/GenBank/DDBJ databases">
        <title>Genome Sequence of Pycnoporus sanguineus.</title>
        <authorList>
            <person name="Buettner E."/>
        </authorList>
    </citation>
    <scope>NUCLEOTIDE SEQUENCE</scope>
    <source>
        <strain evidence="1">CG-C14</strain>
    </source>
</reference>
<gene>
    <name evidence="1" type="ORF">NUW54_g8073</name>
</gene>
<evidence type="ECO:0000313" key="2">
    <source>
        <dbReference type="Proteomes" id="UP001144978"/>
    </source>
</evidence>
<sequence>MPPEQVEDYLRRCDADTSLRVLSTMTVRAFRLKILKSYKIPKAQQNSMRVWMILPDGHCVELDEEYAGRDLSWWGIEDGTSFVLAENGS</sequence>
<keyword evidence="2" id="KW-1185">Reference proteome</keyword>
<accession>A0ACC1PFX5</accession>
<organism evidence="1 2">
    <name type="scientific">Trametes sanguinea</name>
    <dbReference type="NCBI Taxonomy" id="158606"/>
    <lineage>
        <taxon>Eukaryota</taxon>
        <taxon>Fungi</taxon>
        <taxon>Dikarya</taxon>
        <taxon>Basidiomycota</taxon>
        <taxon>Agaricomycotina</taxon>
        <taxon>Agaricomycetes</taxon>
        <taxon>Polyporales</taxon>
        <taxon>Polyporaceae</taxon>
        <taxon>Trametes</taxon>
    </lineage>
</organism>
<evidence type="ECO:0000313" key="1">
    <source>
        <dbReference type="EMBL" id="KAJ2991892.1"/>
    </source>
</evidence>
<dbReference type="EMBL" id="JANSHE010002442">
    <property type="protein sequence ID" value="KAJ2991892.1"/>
    <property type="molecule type" value="Genomic_DNA"/>
</dbReference>